<dbReference type="EMBL" id="CP159989">
    <property type="protein sequence ID" value="XCP82476.1"/>
    <property type="molecule type" value="Genomic_DNA"/>
</dbReference>
<evidence type="ECO:0000313" key="1">
    <source>
        <dbReference type="EMBL" id="XCP82476.1"/>
    </source>
</evidence>
<dbReference type="RefSeq" id="WP_366180716.1">
    <property type="nucleotide sequence ID" value="NZ_CP159989.1"/>
</dbReference>
<proteinExistence type="predicted"/>
<accession>A0AAU8N359</accession>
<reference evidence="1" key="1">
    <citation type="submission" date="2024-05" db="EMBL/GenBank/DDBJ databases">
        <title>Draft genome assemblies of 36 bacteria isolated from hibernating arctic ground squirrels.</title>
        <authorList>
            <person name="McKee H."/>
            <person name="Mullen L."/>
            <person name="Drown D.M."/>
            <person name="Duddleston K.N."/>
        </authorList>
    </citation>
    <scope>NUCLEOTIDE SEQUENCE</scope>
    <source>
        <strain evidence="1">AR004</strain>
    </source>
</reference>
<name>A0AAU8N359_9ACTO</name>
<dbReference type="AlphaFoldDB" id="A0AAU8N359"/>
<sequence length="44" mass="4740">MTYDASRTAASRAASLAPSAVERLNAEAVRRSVALIRPRRPETA</sequence>
<organism evidence="1">
    <name type="scientific">Actinomyces timonensis</name>
    <dbReference type="NCBI Taxonomy" id="1288391"/>
    <lineage>
        <taxon>Bacteria</taxon>
        <taxon>Bacillati</taxon>
        <taxon>Actinomycetota</taxon>
        <taxon>Actinomycetes</taxon>
        <taxon>Actinomycetales</taxon>
        <taxon>Actinomycetaceae</taxon>
        <taxon>Actinomyces</taxon>
    </lineage>
</organism>
<gene>
    <name evidence="1" type="ORF">ABXS69_00695</name>
</gene>
<protein>
    <submittedName>
        <fullName evidence="1">Uncharacterized protein</fullName>
    </submittedName>
</protein>